<reference evidence="2 3" key="1">
    <citation type="submission" date="2019-06" db="EMBL/GenBank/DDBJ databases">
        <title>Sequencing the genomes of 1000 actinobacteria strains.</title>
        <authorList>
            <person name="Klenk H.-P."/>
        </authorList>
    </citation>
    <scope>NUCLEOTIDE SEQUENCE [LARGE SCALE GENOMIC DNA]</scope>
    <source>
        <strain evidence="2 3">DSM 45928</strain>
    </source>
</reference>
<proteinExistence type="predicted"/>
<organism evidence="2 3">
    <name type="scientific">Stackebrandtia endophytica</name>
    <dbReference type="NCBI Taxonomy" id="1496996"/>
    <lineage>
        <taxon>Bacteria</taxon>
        <taxon>Bacillati</taxon>
        <taxon>Actinomycetota</taxon>
        <taxon>Actinomycetes</taxon>
        <taxon>Glycomycetales</taxon>
        <taxon>Glycomycetaceae</taxon>
        <taxon>Stackebrandtia</taxon>
    </lineage>
</organism>
<dbReference type="Proteomes" id="UP000317043">
    <property type="component" value="Unassembled WGS sequence"/>
</dbReference>
<sequence>MTVPTQSNYGSGPLIGRDNYGNIEMVDAKTKALLKKMTEQSPDLANLLTRALDDGVISPDMVQELGYATRNLNEDVASMITRAADNLNLDVANSLNRAADTSAETLRLMGDRASAIDEAIEQLSRVTLSDDVKRLQSVSDSLGRHAQRIEHVTTPLPPEVHTNWKAVWIALIIGVVLGATIVSLGMNNGSAGEANDFAAPETTIAHTTTACLPQATTRCNARR</sequence>
<evidence type="ECO:0000313" key="3">
    <source>
        <dbReference type="Proteomes" id="UP000317043"/>
    </source>
</evidence>
<feature type="transmembrane region" description="Helical" evidence="1">
    <location>
        <begin position="166"/>
        <end position="186"/>
    </location>
</feature>
<dbReference type="EMBL" id="VFOW01000001">
    <property type="protein sequence ID" value="TQL76193.1"/>
    <property type="molecule type" value="Genomic_DNA"/>
</dbReference>
<dbReference type="InParanoid" id="A0A543AUD5"/>
<name>A0A543AUD5_9ACTN</name>
<evidence type="ECO:0000256" key="1">
    <source>
        <dbReference type="SAM" id="Phobius"/>
    </source>
</evidence>
<keyword evidence="1" id="KW-0472">Membrane</keyword>
<keyword evidence="1" id="KW-1133">Transmembrane helix</keyword>
<keyword evidence="1" id="KW-0812">Transmembrane</keyword>
<comment type="caution">
    <text evidence="2">The sequence shown here is derived from an EMBL/GenBank/DDBJ whole genome shotgun (WGS) entry which is preliminary data.</text>
</comment>
<evidence type="ECO:0000313" key="2">
    <source>
        <dbReference type="EMBL" id="TQL76193.1"/>
    </source>
</evidence>
<dbReference type="OrthoDB" id="4191189at2"/>
<accession>A0A543AUD5</accession>
<dbReference type="AlphaFoldDB" id="A0A543AUD5"/>
<protein>
    <submittedName>
        <fullName evidence="2">Uncharacterized protein</fullName>
    </submittedName>
</protein>
<keyword evidence="3" id="KW-1185">Reference proteome</keyword>
<dbReference type="RefSeq" id="WP_142037220.1">
    <property type="nucleotide sequence ID" value="NZ_JBHTGS010000001.1"/>
</dbReference>
<gene>
    <name evidence="2" type="ORF">FB566_1715</name>
</gene>